<evidence type="ECO:0000256" key="1">
    <source>
        <dbReference type="SAM" id="MobiDB-lite"/>
    </source>
</evidence>
<protein>
    <submittedName>
        <fullName evidence="2">Putative replication protein</fullName>
    </submittedName>
</protein>
<sequence length="266" mass="30276">MRVKDWGKFQHFKDRRPPWIKLYRDILDDIEWHELDAVAAKVLVMIWLIASEGEDGELPQKRELAFRLRMKEKDLEEAVSKLGHWLVQDDISAISTRYQDDLPETEVETEKEEETEVETDQLSGKPDCDGEEPGVPENKADLPGGIFAYWQRVMDSPRSQLDAKRRKTIKAALKMGYSPHELCRAIRGCSLTPHNMGKNERGQKYNGIDLIFRSADQIDRFIANDSAPPKLSQSSGVAAQNDALVAAFLARDGENNADPMIIDMEH</sequence>
<feature type="region of interest" description="Disordered" evidence="1">
    <location>
        <begin position="100"/>
        <end position="141"/>
    </location>
</feature>
<accession>A0A6H0X5W3</accession>
<dbReference type="EMBL" id="MT210154">
    <property type="protein sequence ID" value="QIW89363.1"/>
    <property type="molecule type" value="Genomic_DNA"/>
</dbReference>
<reference evidence="2" key="1">
    <citation type="submission" date="2020-03" db="EMBL/GenBank/DDBJ databases">
        <authorList>
            <person name="Shneider M.M."/>
            <person name="Evseev P.V."/>
            <person name="Korzhenkov A.A."/>
            <person name="Toschakov S.V."/>
            <person name="Vo T."/>
            <person name="Ignatov A.N."/>
            <person name="Miroshnikov K.A."/>
        </authorList>
    </citation>
    <scope>NUCLEOTIDE SEQUENCE [LARGE SCALE GENOMIC DNA]</scope>
</reference>
<gene>
    <name evidence="2" type="ORF">PPDBI_00004</name>
</gene>
<feature type="compositionally biased region" description="Acidic residues" evidence="1">
    <location>
        <begin position="101"/>
        <end position="119"/>
    </location>
</feature>
<proteinExistence type="predicted"/>
<name>A0A6H0X5W3_9CAUD</name>
<evidence type="ECO:0000313" key="2">
    <source>
        <dbReference type="EMBL" id="QIW89363.1"/>
    </source>
</evidence>
<organism evidence="2">
    <name type="scientific">Xanthomonas phage PPDBI</name>
    <dbReference type="NCBI Taxonomy" id="2723911"/>
    <lineage>
        <taxon>Viruses</taxon>
        <taxon>Duplodnaviria</taxon>
        <taxon>Heunggongvirae</taxon>
        <taxon>Uroviricota</taxon>
        <taxon>Caudoviricetes</taxon>
    </lineage>
</organism>